<organism evidence="2">
    <name type="scientific">uncultured Chloroflexia bacterium</name>
    <dbReference type="NCBI Taxonomy" id="1672391"/>
    <lineage>
        <taxon>Bacteria</taxon>
        <taxon>Bacillati</taxon>
        <taxon>Chloroflexota</taxon>
        <taxon>Chloroflexia</taxon>
        <taxon>environmental samples</taxon>
    </lineage>
</organism>
<accession>A0A6J4H2K2</accession>
<gene>
    <name evidence="2" type="ORF">AVDCRST_MAG93-84</name>
</gene>
<evidence type="ECO:0000256" key="1">
    <source>
        <dbReference type="SAM" id="MobiDB-lite"/>
    </source>
</evidence>
<protein>
    <submittedName>
        <fullName evidence="2">Uncharacterized protein</fullName>
    </submittedName>
</protein>
<name>A0A6J4H2K2_9CHLR</name>
<reference evidence="2" key="1">
    <citation type="submission" date="2020-02" db="EMBL/GenBank/DDBJ databases">
        <authorList>
            <person name="Meier V. D."/>
        </authorList>
    </citation>
    <scope>NUCLEOTIDE SEQUENCE</scope>
    <source>
        <strain evidence="2">AVDCRST_MAG93</strain>
    </source>
</reference>
<dbReference type="AlphaFoldDB" id="A0A6J4H2K2"/>
<sequence length="56" mass="6137">MTMVRDGAGNEHESSKLNISNCPQGRRTFSVRPPLCFLHAQWSTMSSKVASAMLLG</sequence>
<evidence type="ECO:0000313" key="2">
    <source>
        <dbReference type="EMBL" id="CAA9212443.1"/>
    </source>
</evidence>
<feature type="region of interest" description="Disordered" evidence="1">
    <location>
        <begin position="1"/>
        <end position="23"/>
    </location>
</feature>
<proteinExistence type="predicted"/>
<dbReference type="EMBL" id="CADCTR010000027">
    <property type="protein sequence ID" value="CAA9212443.1"/>
    <property type="molecule type" value="Genomic_DNA"/>
</dbReference>